<dbReference type="NCBIfam" id="TIGR00756">
    <property type="entry name" value="PPR"/>
    <property type="match status" value="1"/>
</dbReference>
<dbReference type="FunCoup" id="A0A251VB98">
    <property type="interactions" value="1775"/>
</dbReference>
<reference evidence="5" key="3">
    <citation type="submission" date="2020-06" db="EMBL/GenBank/DDBJ databases">
        <title>Helianthus annuus Genome sequencing and assembly Release 2.</title>
        <authorList>
            <person name="Gouzy J."/>
            <person name="Langlade N."/>
            <person name="Munos S."/>
        </authorList>
    </citation>
    <scope>NUCLEOTIDE SEQUENCE</scope>
    <source>
        <tissue evidence="5">Leaves</tissue>
    </source>
</reference>
<evidence type="ECO:0000256" key="3">
    <source>
        <dbReference type="PROSITE-ProRule" id="PRU00708"/>
    </source>
</evidence>
<dbReference type="OMA" id="MHREIAM"/>
<reference evidence="5 7" key="1">
    <citation type="journal article" date="2017" name="Nature">
        <title>The sunflower genome provides insights into oil metabolism, flowering and Asterid evolution.</title>
        <authorList>
            <person name="Badouin H."/>
            <person name="Gouzy J."/>
            <person name="Grassa C.J."/>
            <person name="Murat F."/>
            <person name="Staton S.E."/>
            <person name="Cottret L."/>
            <person name="Lelandais-Briere C."/>
            <person name="Owens G.L."/>
            <person name="Carrere S."/>
            <person name="Mayjonade B."/>
            <person name="Legrand L."/>
            <person name="Gill N."/>
            <person name="Kane N.C."/>
            <person name="Bowers J.E."/>
            <person name="Hubner S."/>
            <person name="Bellec A."/>
            <person name="Berard A."/>
            <person name="Berges H."/>
            <person name="Blanchet N."/>
            <person name="Boniface M.C."/>
            <person name="Brunel D."/>
            <person name="Catrice O."/>
            <person name="Chaidir N."/>
            <person name="Claudel C."/>
            <person name="Donnadieu C."/>
            <person name="Faraut T."/>
            <person name="Fievet G."/>
            <person name="Helmstetter N."/>
            <person name="King M."/>
            <person name="Knapp S.J."/>
            <person name="Lai Z."/>
            <person name="Le Paslier M.C."/>
            <person name="Lippi Y."/>
            <person name="Lorenzon L."/>
            <person name="Mandel J.R."/>
            <person name="Marage G."/>
            <person name="Marchand G."/>
            <person name="Marquand E."/>
            <person name="Bret-Mestries E."/>
            <person name="Morien E."/>
            <person name="Nambeesan S."/>
            <person name="Nguyen T."/>
            <person name="Pegot-Espagnet P."/>
            <person name="Pouilly N."/>
            <person name="Raftis F."/>
            <person name="Sallet E."/>
            <person name="Schiex T."/>
            <person name="Thomas J."/>
            <person name="Vandecasteele C."/>
            <person name="Vares D."/>
            <person name="Vear F."/>
            <person name="Vautrin S."/>
            <person name="Crespi M."/>
            <person name="Mangin B."/>
            <person name="Burke J.M."/>
            <person name="Salse J."/>
            <person name="Munos S."/>
            <person name="Vincourt P."/>
            <person name="Rieseberg L.H."/>
            <person name="Langlade N.B."/>
        </authorList>
    </citation>
    <scope>NUCLEOTIDE SEQUENCE [LARGE SCALE GENOMIC DNA]</scope>
    <source>
        <strain evidence="7">cv. SF193</strain>
        <tissue evidence="5">Leaves</tissue>
    </source>
</reference>
<dbReference type="InterPro" id="IPR057440">
    <property type="entry name" value="At1g68980-like_TPR"/>
</dbReference>
<dbReference type="Gene3D" id="1.25.40.10">
    <property type="entry name" value="Tetratricopeptide repeat domain"/>
    <property type="match status" value="2"/>
</dbReference>
<evidence type="ECO:0000256" key="2">
    <source>
        <dbReference type="ARBA" id="ARBA00022737"/>
    </source>
</evidence>
<accession>A0A251VB98</accession>
<dbReference type="EMBL" id="MNCJ02000318">
    <property type="protein sequence ID" value="KAF5816524.1"/>
    <property type="molecule type" value="Genomic_DNA"/>
</dbReference>
<dbReference type="PANTHER" id="PTHR46598">
    <property type="entry name" value="BNAC05G43320D PROTEIN"/>
    <property type="match status" value="1"/>
</dbReference>
<evidence type="ECO:0000259" key="4">
    <source>
        <dbReference type="Pfam" id="PF25245"/>
    </source>
</evidence>
<dbReference type="Pfam" id="PF25245">
    <property type="entry name" value="TPR_At1g68980"/>
    <property type="match status" value="1"/>
</dbReference>
<dbReference type="EMBL" id="CM007892">
    <property type="protein sequence ID" value="OTG32887.1"/>
    <property type="molecule type" value="Genomic_DNA"/>
</dbReference>
<name>A0A251VB98_HELAN</name>
<dbReference type="OrthoDB" id="783540at2759"/>
<dbReference type="Pfam" id="PF13812">
    <property type="entry name" value="PPR_3"/>
    <property type="match status" value="2"/>
</dbReference>
<evidence type="ECO:0000313" key="5">
    <source>
        <dbReference type="EMBL" id="KAF5816524.1"/>
    </source>
</evidence>
<dbReference type="AlphaFoldDB" id="A0A251VB98"/>
<dbReference type="InParanoid" id="A0A251VB98"/>
<dbReference type="STRING" id="4232.A0A251VB98"/>
<proteinExistence type="inferred from homology"/>
<dbReference type="PROSITE" id="PS51375">
    <property type="entry name" value="PPR"/>
    <property type="match status" value="2"/>
</dbReference>
<reference evidence="6" key="2">
    <citation type="submission" date="2017-02" db="EMBL/GenBank/DDBJ databases">
        <title>Sunflower complete genome.</title>
        <authorList>
            <person name="Langlade N."/>
            <person name="Munos S."/>
        </authorList>
    </citation>
    <scope>NUCLEOTIDE SEQUENCE [LARGE SCALE GENOMIC DNA]</scope>
    <source>
        <tissue evidence="6">Leaves</tissue>
    </source>
</reference>
<sequence length="692" mass="79707">MAWSPVKRSIINLRLIRSSSSLVYLQPIHTQTDNAPLRGKERSVYNRSKVLLSDIFRKKPFDFHLRYLCNSVPPRSLRWEGSSHDILLKNLEFFITNHQVDEAWDAYTNFKKLYGLPDDGLLSRFITELSYTSEPEWLQRACDIILLLPKKKSNSLRFDPLYNLSLSLARAQMPVPASMILRIMIEKDNIPPTNLLGPLVLHMVKKEIGTYLASNILIQICDFYQRSGSNRCIIKPDTTIFNLVLDSCSRYNLTFKGQQIIELMSRMGLVGDACTIVTIARIHAVNGQRDELKNFKSCVDRVAGYMGHHYFQFYDNLTSLHFKFNDIDSVSELVFDMIGLTGTQNGPRKPFVIPLGSPNLKKGLKLQVLPHLLPENSLVTIERNEGFVTYKNKRLVFTNKTLAKLIVGYKRAGRISELSKVLCRIQTENERVEMNINDLSADVIDACIHVGWLETAHDILDDIAQAGILPNTDSYSSLLTAYRECNKHREAESLVKQIKKTGITISDDTSNPTVSRKKSDLVTCLIRETKKGDVNCSVYEFNSSIYFFMKAEMIDDALKTYKTMQRMNISPNVATYMYMAMGYSRLEMYREITILWGDIKRRFDDRKLMMNVELYEVLVLNFLKGGYFERVMEVIGCMKKDGIYGDKWLYTSEFLKLHKDLYRKLKVCEGRTEAQSKRVEHVKAFRKWAGID</sequence>
<dbReference type="InterPro" id="IPR002885">
    <property type="entry name" value="PPR_rpt"/>
</dbReference>
<dbReference type="Proteomes" id="UP000215914">
    <property type="component" value="Chromosome 3"/>
</dbReference>
<dbReference type="InterPro" id="IPR011990">
    <property type="entry name" value="TPR-like_helical_dom_sf"/>
</dbReference>
<dbReference type="PANTHER" id="PTHR46598:SF3">
    <property type="entry name" value="OS07G0495300 PROTEIN"/>
    <property type="match status" value="1"/>
</dbReference>
<feature type="repeat" description="PPR" evidence="3">
    <location>
        <begin position="537"/>
        <end position="571"/>
    </location>
</feature>
<feature type="domain" description="At1g68980-like TPR repeats" evidence="4">
    <location>
        <begin position="88"/>
        <end position="207"/>
    </location>
</feature>
<evidence type="ECO:0000313" key="7">
    <source>
        <dbReference type="Proteomes" id="UP000215914"/>
    </source>
</evidence>
<comment type="similarity">
    <text evidence="1">Belongs to the PPR family. P subfamily.</text>
</comment>
<protein>
    <submittedName>
        <fullName evidence="6">Putative pentatricopeptide repeat (PPR) superfamily protein</fullName>
    </submittedName>
    <submittedName>
        <fullName evidence="5">Tetratricopeptide-like helical domain superfamily</fullName>
    </submittedName>
</protein>
<keyword evidence="2" id="KW-0677">Repeat</keyword>
<keyword evidence="7" id="KW-1185">Reference proteome</keyword>
<gene>
    <name evidence="6" type="ORF">HannXRQ_Chr03g0091541</name>
    <name evidence="5" type="ORF">HanXRQr2_Chr03g0135241</name>
</gene>
<feature type="repeat" description="PPR" evidence="3">
    <location>
        <begin position="471"/>
        <end position="505"/>
    </location>
</feature>
<organism evidence="6 7">
    <name type="scientific">Helianthus annuus</name>
    <name type="common">Common sunflower</name>
    <dbReference type="NCBI Taxonomy" id="4232"/>
    <lineage>
        <taxon>Eukaryota</taxon>
        <taxon>Viridiplantae</taxon>
        <taxon>Streptophyta</taxon>
        <taxon>Embryophyta</taxon>
        <taxon>Tracheophyta</taxon>
        <taxon>Spermatophyta</taxon>
        <taxon>Magnoliopsida</taxon>
        <taxon>eudicotyledons</taxon>
        <taxon>Gunneridae</taxon>
        <taxon>Pentapetalae</taxon>
        <taxon>asterids</taxon>
        <taxon>campanulids</taxon>
        <taxon>Asterales</taxon>
        <taxon>Asteraceae</taxon>
        <taxon>Asteroideae</taxon>
        <taxon>Heliantheae alliance</taxon>
        <taxon>Heliantheae</taxon>
        <taxon>Helianthus</taxon>
    </lineage>
</organism>
<evidence type="ECO:0000256" key="1">
    <source>
        <dbReference type="ARBA" id="ARBA00007626"/>
    </source>
</evidence>
<dbReference type="Gramene" id="mRNA:HanXRQr2_Chr03g0135241">
    <property type="protein sequence ID" value="CDS:HanXRQr2_Chr03g0135241.1"/>
    <property type="gene ID" value="HanXRQr2_Chr03g0135241"/>
</dbReference>
<evidence type="ECO:0000313" key="6">
    <source>
        <dbReference type="EMBL" id="OTG32887.1"/>
    </source>
</evidence>